<dbReference type="EMBL" id="PJZH01000017">
    <property type="protein sequence ID" value="PLR32651.1"/>
    <property type="molecule type" value="Genomic_DNA"/>
</dbReference>
<evidence type="ECO:0000313" key="2">
    <source>
        <dbReference type="EMBL" id="PLR32651.1"/>
    </source>
</evidence>
<name>A0A2N5DYL7_9GAMM</name>
<dbReference type="AlphaFoldDB" id="A0A2N5DYL7"/>
<evidence type="ECO:0000256" key="1">
    <source>
        <dbReference type="SAM" id="MobiDB-lite"/>
    </source>
</evidence>
<feature type="compositionally biased region" description="Low complexity" evidence="1">
    <location>
        <begin position="560"/>
        <end position="586"/>
    </location>
</feature>
<reference evidence="2 3" key="1">
    <citation type="submission" date="2017-12" db="EMBL/GenBank/DDBJ databases">
        <title>Characterization of six clinical isolates of Enterochimera gen. nov., a novel genus of the Yersiniaciae family and the three species Enterochimera arupensis sp. nov., Enterochimera coloradensis sp. nov, and Enterochimera californica sp. nov.</title>
        <authorList>
            <person name="Rossi A."/>
            <person name="Fisher M."/>
        </authorList>
    </citation>
    <scope>NUCLEOTIDE SEQUENCE [LARGE SCALE GENOMIC DNA]</scope>
    <source>
        <strain evidence="3">2016-Iso4</strain>
    </source>
</reference>
<dbReference type="OrthoDB" id="7053268at2"/>
<protein>
    <submittedName>
        <fullName evidence="2">AsmA family protein</fullName>
    </submittedName>
</protein>
<feature type="region of interest" description="Disordered" evidence="1">
    <location>
        <begin position="558"/>
        <end position="586"/>
    </location>
</feature>
<dbReference type="Proteomes" id="UP000234503">
    <property type="component" value="Unassembled WGS sequence"/>
</dbReference>
<sequence>MKFLGKLLLTVLLLCVLVIVLGYVVMQTQWAAGWVSRWVSANSDYRLTIGKISHSWSAPSALTLKDVRLARANQPEMLNAGEVSLGLDWQQFSQPGYFDRLTLRNGSLNLSNPNALLPVQANLLQLSNMQLVAGIDRLSVTARQVDAGIAPWHPAPGQVLGNDAEFQLSAGELTLNDIPASQVLVQGRIQQNRLLLNNVGADFSRGQLTANASREADGSWNINNLRLSNIRLQSPHPLATFQQDFEALPKITLQRLDVIDARLQGPDWAFNDLDVTLQNMTFDHGDWQSEDGSIAFNASDLINGSLHFTDPIVDLAFDQQGITLKQLSTRWQNGLLRTTGHWSRTDRQLQLDELVVAALEYTLPGDWQALWMKPLPGWLAGVSVSKLTANRNLIIDVSPDFPFQLTALDSTGNDLVLARDHQWGIWGGKLTLNASEATFNKIDVRRPSLSLTADADQIAVTELSAFTQAGLLESTATLGQQPQRLFSATLTGRAVPLSLVQNWGWPSAPAGGDGSFQVQLQGQLAAGTPLKAGLNGRLSATDAQGQQITQQMVNGTVTGAAPAPAAPAAEPLPQNLLLPQNLTPSP</sequence>
<gene>
    <name evidence="2" type="ORF">CYR32_14845</name>
</gene>
<proteinExistence type="predicted"/>
<accession>A0A2N5DYL7</accession>
<evidence type="ECO:0000313" key="3">
    <source>
        <dbReference type="Proteomes" id="UP000234503"/>
    </source>
</evidence>
<organism evidence="2 3">
    <name type="scientific">Chimaeribacter coloradensis</name>
    <dbReference type="NCBI Taxonomy" id="2060068"/>
    <lineage>
        <taxon>Bacteria</taxon>
        <taxon>Pseudomonadati</taxon>
        <taxon>Pseudomonadota</taxon>
        <taxon>Gammaproteobacteria</taxon>
        <taxon>Enterobacterales</taxon>
        <taxon>Yersiniaceae</taxon>
        <taxon>Chimaeribacter</taxon>
    </lineage>
</organism>
<comment type="caution">
    <text evidence="2">The sequence shown here is derived from an EMBL/GenBank/DDBJ whole genome shotgun (WGS) entry which is preliminary data.</text>
</comment>
<keyword evidence="3" id="KW-1185">Reference proteome</keyword>
<dbReference type="RefSeq" id="WP_101825766.1">
    <property type="nucleotide sequence ID" value="NZ_PJZH01000017.1"/>
</dbReference>